<reference evidence="5" key="1">
    <citation type="submission" date="2025-08" db="UniProtKB">
        <authorList>
            <consortium name="Ensembl"/>
        </authorList>
    </citation>
    <scope>IDENTIFICATION</scope>
</reference>
<dbReference type="GO" id="GO:0005737">
    <property type="term" value="C:cytoplasm"/>
    <property type="evidence" value="ECO:0007669"/>
    <property type="project" value="UniProtKB-SubCell"/>
</dbReference>
<dbReference type="Pfam" id="PF14974">
    <property type="entry name" value="P_C10"/>
    <property type="match status" value="1"/>
</dbReference>
<evidence type="ECO:0000256" key="3">
    <source>
        <dbReference type="ARBA" id="ARBA00020502"/>
    </source>
</evidence>
<sequence>FPPCPSRPPTAVLAEVLAAFALPENASRMEEARDGAANDMCRTLQLVLPLATQIQQDVVKTYGFTNDGEGVLKFTRLIRSYESQDPEIASMGCLAEGHVHSPAACGPASYEPYCKLTSTPPIGSYVHCAP</sequence>
<dbReference type="HOGENOM" id="CLU_144250_1_0_1"/>
<dbReference type="GeneTree" id="ENSGT00390000005242"/>
<organism evidence="5">
    <name type="scientific">Petromyzon marinus</name>
    <name type="common">Sea lamprey</name>
    <dbReference type="NCBI Taxonomy" id="7757"/>
    <lineage>
        <taxon>Eukaryota</taxon>
        <taxon>Metazoa</taxon>
        <taxon>Chordata</taxon>
        <taxon>Craniata</taxon>
        <taxon>Vertebrata</taxon>
        <taxon>Cyclostomata</taxon>
        <taxon>Hyperoartia</taxon>
        <taxon>Petromyzontiformes</taxon>
        <taxon>Petromyzontidae</taxon>
        <taxon>Petromyzon</taxon>
    </lineage>
</organism>
<evidence type="ECO:0000313" key="5">
    <source>
        <dbReference type="Ensembl" id="ENSPMAP00000001949.1"/>
    </source>
</evidence>
<comment type="subcellular location">
    <subcellularLocation>
        <location evidence="1">Cytoplasm</location>
    </subcellularLocation>
</comment>
<dbReference type="GO" id="GO:0009791">
    <property type="term" value="P:post-embryonic development"/>
    <property type="evidence" value="ECO:0007669"/>
    <property type="project" value="TreeGrafter"/>
</dbReference>
<accession>S4R9R8</accession>
<name>S4R9R8_PETMA</name>
<comment type="similarity">
    <text evidence="2">Belongs to the UPF0456 family.</text>
</comment>
<keyword evidence="4" id="KW-0963">Cytoplasm</keyword>
<evidence type="ECO:0000256" key="1">
    <source>
        <dbReference type="ARBA" id="ARBA00004496"/>
    </source>
</evidence>
<dbReference type="PANTHER" id="PTHR13463:SF3">
    <property type="entry name" value="PROTEIN C10"/>
    <property type="match status" value="1"/>
</dbReference>
<protein>
    <recommendedName>
        <fullName evidence="3">Protein C10</fullName>
    </recommendedName>
</protein>
<dbReference type="AlphaFoldDB" id="S4R9R8"/>
<reference evidence="5" key="2">
    <citation type="submission" date="2025-09" db="UniProtKB">
        <authorList>
            <consortium name="Ensembl"/>
        </authorList>
    </citation>
    <scope>IDENTIFICATION</scope>
</reference>
<evidence type="ECO:0000256" key="4">
    <source>
        <dbReference type="ARBA" id="ARBA00022490"/>
    </source>
</evidence>
<dbReference type="InterPro" id="IPR026317">
    <property type="entry name" value="P_C10"/>
</dbReference>
<dbReference type="PANTHER" id="PTHR13463">
    <property type="entry name" value="PROTEIN C10"/>
    <property type="match status" value="1"/>
</dbReference>
<dbReference type="Ensembl" id="ENSPMAT00000001959.1">
    <property type="protein sequence ID" value="ENSPMAP00000001949.1"/>
    <property type="gene ID" value="ENSPMAG00000001778.1"/>
</dbReference>
<evidence type="ECO:0000256" key="2">
    <source>
        <dbReference type="ARBA" id="ARBA00007083"/>
    </source>
</evidence>
<proteinExistence type="inferred from homology"/>